<evidence type="ECO:0000256" key="2">
    <source>
        <dbReference type="ARBA" id="ARBA00022475"/>
    </source>
</evidence>
<feature type="active site" description="Proton donor" evidence="11">
    <location>
        <position position="294"/>
    </location>
</feature>
<keyword evidence="8 11" id="KW-0472">Membrane</keyword>
<dbReference type="InterPro" id="IPR002830">
    <property type="entry name" value="UbiD"/>
</dbReference>
<dbReference type="InterPro" id="IPR049383">
    <property type="entry name" value="UbiD-like_N"/>
</dbReference>
<gene>
    <name evidence="11 15" type="primary">ubiD</name>
    <name evidence="15" type="ORF">OTERR_05930</name>
</gene>
<comment type="pathway">
    <text evidence="11">Cofactor biosynthesis; ubiquinone biosynthesis.</text>
</comment>
<dbReference type="GO" id="GO:0005829">
    <property type="term" value="C:cytosol"/>
    <property type="evidence" value="ECO:0007669"/>
    <property type="project" value="TreeGrafter"/>
</dbReference>
<dbReference type="Proteomes" id="UP000323671">
    <property type="component" value="Chromosome"/>
</dbReference>
<evidence type="ECO:0000313" key="15">
    <source>
        <dbReference type="EMBL" id="QEL64069.1"/>
    </source>
</evidence>
<evidence type="ECO:0000256" key="3">
    <source>
        <dbReference type="ARBA" id="ARBA00022630"/>
    </source>
</evidence>
<name>A0A5C1E669_9RHOO</name>
<dbReference type="PANTHER" id="PTHR30108">
    <property type="entry name" value="3-OCTAPRENYL-4-HYDROXYBENZOATE CARBOXY-LYASE-RELATED"/>
    <property type="match status" value="1"/>
</dbReference>
<dbReference type="GO" id="GO:0046872">
    <property type="term" value="F:metal ion binding"/>
    <property type="evidence" value="ECO:0007669"/>
    <property type="project" value="UniProtKB-KW"/>
</dbReference>
<evidence type="ECO:0000259" key="13">
    <source>
        <dbReference type="Pfam" id="PF20695"/>
    </source>
</evidence>
<feature type="domain" description="3-octaprenyl-4-hydroxybenzoate carboxy-lyase-like Rift-related" evidence="12">
    <location>
        <begin position="130"/>
        <end position="329"/>
    </location>
</feature>
<evidence type="ECO:0000259" key="14">
    <source>
        <dbReference type="Pfam" id="PF20696"/>
    </source>
</evidence>
<dbReference type="FunFam" id="1.20.5.570:FF:000001">
    <property type="entry name" value="3-octaprenyl-4-hydroxybenzoate carboxy-lyase"/>
    <property type="match status" value="1"/>
</dbReference>
<dbReference type="UniPathway" id="UPA00232"/>
<dbReference type="Pfam" id="PF01977">
    <property type="entry name" value="UbiD"/>
    <property type="match status" value="1"/>
</dbReference>
<dbReference type="PANTHER" id="PTHR30108:SF17">
    <property type="entry name" value="FERULIC ACID DECARBOXYLASE 1"/>
    <property type="match status" value="1"/>
</dbReference>
<feature type="binding site" evidence="11">
    <location>
        <position position="179"/>
    </location>
    <ligand>
        <name>Mn(2+)</name>
        <dbReference type="ChEBI" id="CHEBI:29035"/>
    </ligand>
</feature>
<dbReference type="NCBIfam" id="TIGR00148">
    <property type="entry name" value="UbiD family decarboxylase"/>
    <property type="match status" value="1"/>
</dbReference>
<evidence type="ECO:0000256" key="9">
    <source>
        <dbReference type="ARBA" id="ARBA00023211"/>
    </source>
</evidence>
<keyword evidence="16" id="KW-1185">Reference proteome</keyword>
<comment type="subunit">
    <text evidence="11">Homohexamer.</text>
</comment>
<dbReference type="InterPro" id="IPR048304">
    <property type="entry name" value="UbiD_Rift_dom"/>
</dbReference>
<evidence type="ECO:0000259" key="12">
    <source>
        <dbReference type="Pfam" id="PF01977"/>
    </source>
</evidence>
<dbReference type="Gene3D" id="1.20.5.570">
    <property type="entry name" value="Single helix bin"/>
    <property type="match status" value="1"/>
</dbReference>
<evidence type="ECO:0000256" key="8">
    <source>
        <dbReference type="ARBA" id="ARBA00023136"/>
    </source>
</evidence>
<feature type="binding site" evidence="11">
    <location>
        <begin position="182"/>
        <end position="184"/>
    </location>
    <ligand>
        <name>prenylated FMN</name>
        <dbReference type="ChEBI" id="CHEBI:87746"/>
    </ligand>
</feature>
<keyword evidence="3 11" id="KW-0285">Flavoprotein</keyword>
<dbReference type="Pfam" id="PF20696">
    <property type="entry name" value="UbiD_C"/>
    <property type="match status" value="1"/>
</dbReference>
<evidence type="ECO:0000256" key="11">
    <source>
        <dbReference type="HAMAP-Rule" id="MF_01636"/>
    </source>
</evidence>
<evidence type="ECO:0000256" key="7">
    <source>
        <dbReference type="ARBA" id="ARBA00022793"/>
    </source>
</evidence>
<feature type="binding site" evidence="11">
    <location>
        <position position="245"/>
    </location>
    <ligand>
        <name>Mn(2+)</name>
        <dbReference type="ChEBI" id="CHEBI:29035"/>
    </ligand>
</feature>
<comment type="cofactor">
    <cofactor evidence="11">
        <name>prenylated FMN</name>
        <dbReference type="ChEBI" id="CHEBI:87746"/>
    </cofactor>
    <text evidence="11">Binds 1 prenylated FMN per subunit.</text>
</comment>
<dbReference type="HAMAP" id="MF_01636">
    <property type="entry name" value="UbiD"/>
    <property type="match status" value="1"/>
</dbReference>
<evidence type="ECO:0000256" key="6">
    <source>
        <dbReference type="ARBA" id="ARBA00022723"/>
    </source>
</evidence>
<dbReference type="InterPro" id="IPR023677">
    <property type="entry name" value="UbiD_bacteria"/>
</dbReference>
<dbReference type="EC" id="4.1.1.98" evidence="11"/>
<dbReference type="GO" id="GO:0008694">
    <property type="term" value="F:4-hydroxy-3-polyprenylbenzoate decarboxylase activity"/>
    <property type="evidence" value="ECO:0007669"/>
    <property type="project" value="UniProtKB-UniRule"/>
</dbReference>
<keyword evidence="6 11" id="KW-0479">Metal-binding</keyword>
<dbReference type="SUPFAM" id="SSF143968">
    <property type="entry name" value="UbiD C-terminal domain-like"/>
    <property type="match status" value="1"/>
</dbReference>
<comment type="function">
    <text evidence="11">Catalyzes the decarboxylation of 3-octaprenyl-4-hydroxy benzoate to 2-octaprenylphenol, an intermediate step in ubiquinone biosynthesis.</text>
</comment>
<dbReference type="RefSeq" id="WP_149424812.1">
    <property type="nucleotide sequence ID" value="NZ_CP022579.1"/>
</dbReference>
<dbReference type="InterPro" id="IPR049381">
    <property type="entry name" value="UbiD-like_C"/>
</dbReference>
<comment type="cofactor">
    <cofactor evidence="11">
        <name>Mn(2+)</name>
        <dbReference type="ChEBI" id="CHEBI:29035"/>
    </cofactor>
</comment>
<comment type="catalytic activity">
    <reaction evidence="11">
        <text>a 4-hydroxy-3-(all-trans-polyprenyl)benzoate + H(+) = a 2-(all-trans-polyprenyl)phenol + CO2</text>
        <dbReference type="Rhea" id="RHEA:41680"/>
        <dbReference type="Rhea" id="RHEA-COMP:9514"/>
        <dbReference type="Rhea" id="RHEA-COMP:9516"/>
        <dbReference type="ChEBI" id="CHEBI:1269"/>
        <dbReference type="ChEBI" id="CHEBI:15378"/>
        <dbReference type="ChEBI" id="CHEBI:16526"/>
        <dbReference type="ChEBI" id="CHEBI:78396"/>
        <dbReference type="EC" id="4.1.1.98"/>
    </reaction>
</comment>
<evidence type="ECO:0000256" key="10">
    <source>
        <dbReference type="ARBA" id="ARBA00023239"/>
    </source>
</evidence>
<keyword evidence="5 11" id="KW-0831">Ubiquinone biosynthesis</keyword>
<dbReference type="Pfam" id="PF20695">
    <property type="entry name" value="UbiD_N"/>
    <property type="match status" value="1"/>
</dbReference>
<dbReference type="KEGG" id="otr:OTERR_05930"/>
<evidence type="ECO:0000256" key="1">
    <source>
        <dbReference type="ARBA" id="ARBA00010021"/>
    </source>
</evidence>
<accession>A0A5C1E669</accession>
<protein>
    <recommendedName>
        <fullName evidence="11">3-octaprenyl-4-hydroxybenzoate carboxy-lyase</fullName>
        <ecNumber evidence="11">4.1.1.98</ecNumber>
    </recommendedName>
    <alternativeName>
        <fullName evidence="11">Polyprenyl p-hydroxybenzoate decarboxylase</fullName>
    </alternativeName>
</protein>
<comment type="subcellular location">
    <subcellularLocation>
        <location evidence="11">Cell membrane</location>
        <topology evidence="11">Peripheral membrane protein</topology>
    </subcellularLocation>
</comment>
<dbReference type="GO" id="GO:0006744">
    <property type="term" value="P:ubiquinone biosynthetic process"/>
    <property type="evidence" value="ECO:0007669"/>
    <property type="project" value="UniProtKB-UniRule"/>
</dbReference>
<evidence type="ECO:0000256" key="4">
    <source>
        <dbReference type="ARBA" id="ARBA00022643"/>
    </source>
</evidence>
<feature type="domain" description="3-octaprenyl-4-hydroxybenzoate carboxy-lyase-like N-terminal" evidence="13">
    <location>
        <begin position="10"/>
        <end position="94"/>
    </location>
</feature>
<evidence type="ECO:0000256" key="5">
    <source>
        <dbReference type="ARBA" id="ARBA00022688"/>
    </source>
</evidence>
<dbReference type="SUPFAM" id="SSF50475">
    <property type="entry name" value="FMN-binding split barrel"/>
    <property type="match status" value="1"/>
</dbReference>
<keyword evidence="9 11" id="KW-0464">Manganese</keyword>
<dbReference type="EMBL" id="CP022579">
    <property type="protein sequence ID" value="QEL64069.1"/>
    <property type="molecule type" value="Genomic_DNA"/>
</dbReference>
<sequence length="494" mass="54908">MKYRDLREFIDQLESRGKLKRITAPVSTHLEMTEIGDRVLRAEGPALLFENPVDRGGRPLGMPVLTNLFGTVERVALGMGEEGDAVTALREVGKLLAYLKEPEPPKGLKDAWEKLPVLKQVLNMAPKMISSAPCHEVVIEGDDVDLARLPIQHCWPGDAAPLVTWGLTVTRGPSKNRQNLGIYRQQVIGKNKLIMRWLAHRGGALDFRDHQQAKPGEPFPVAVVLGCDPATILGAVTPVPDSLSEYQFAGLLRGSKTELTKCIGSDLQVPAYAEIVLEGVIHPGETALEGPYGDHTGYYNEQADFPVFTVERITTRKNPIYHSTYTGKPPDEPAVLGVALNEVFVPLLQKQFPEIVDFYLPPEGCSYRLAVVSIKKQYPGHAKRVMFGIWSFLRQFMYTKFIIVVDDDVNIRDWKEVIWALTTRMDATRDTTLVDNTPIDYLDFASPVAGLGSKMGLDATNKWQGETQREWGRPIVMDAAVKARVDALWGELGL</sequence>
<dbReference type="AlphaFoldDB" id="A0A5C1E669"/>
<feature type="domain" description="3-octaprenyl-4-hydroxybenzoate carboxy-lyase-like C-terminal" evidence="14">
    <location>
        <begin position="335"/>
        <end position="459"/>
    </location>
</feature>
<dbReference type="FunFam" id="3.40.1670.10:FF:000001">
    <property type="entry name" value="3-octaprenyl-4-hydroxybenzoate carboxy-lyase"/>
    <property type="match status" value="1"/>
</dbReference>
<feature type="binding site" evidence="11">
    <location>
        <begin position="201"/>
        <end position="202"/>
    </location>
    <ligand>
        <name>prenylated FMN</name>
        <dbReference type="ChEBI" id="CHEBI:87746"/>
    </ligand>
</feature>
<evidence type="ECO:0000313" key="16">
    <source>
        <dbReference type="Proteomes" id="UP000323671"/>
    </source>
</evidence>
<organism evidence="15 16">
    <name type="scientific">Oryzomicrobium terrae</name>
    <dbReference type="NCBI Taxonomy" id="1735038"/>
    <lineage>
        <taxon>Bacteria</taxon>
        <taxon>Pseudomonadati</taxon>
        <taxon>Pseudomonadota</taxon>
        <taxon>Betaproteobacteria</taxon>
        <taxon>Rhodocyclales</taxon>
        <taxon>Rhodocyclaceae</taxon>
        <taxon>Oryzomicrobium</taxon>
    </lineage>
</organism>
<keyword evidence="2 11" id="KW-1003">Cell membrane</keyword>
<proteinExistence type="inferred from homology"/>
<keyword evidence="4 11" id="KW-0288">FMN</keyword>
<keyword evidence="7 11" id="KW-0210">Decarboxylase</keyword>
<reference evidence="15 16" key="1">
    <citation type="submission" date="2017-07" db="EMBL/GenBank/DDBJ databases">
        <title>Complete genome sequence of Oryzomicrobium terrae TPP412.</title>
        <authorList>
            <person name="Chiu L.-W."/>
            <person name="Lo K.-J."/>
            <person name="Tsai Y.-M."/>
            <person name="Lin S.-S."/>
            <person name="Kuo C.-H."/>
            <person name="Liu C.-T."/>
        </authorList>
    </citation>
    <scope>NUCLEOTIDE SEQUENCE [LARGE SCALE GENOMIC DNA]</scope>
    <source>
        <strain evidence="15 16">TPP412</strain>
    </source>
</reference>
<dbReference type="GO" id="GO:0005886">
    <property type="term" value="C:plasma membrane"/>
    <property type="evidence" value="ECO:0007669"/>
    <property type="project" value="UniProtKB-SubCell"/>
</dbReference>
<dbReference type="Gene3D" id="3.40.1670.10">
    <property type="entry name" value="UbiD C-terminal domain-like"/>
    <property type="match status" value="1"/>
</dbReference>
<comment type="similarity">
    <text evidence="1 11">Belongs to the UbiD family.</text>
</comment>
<dbReference type="NCBIfam" id="NF008175">
    <property type="entry name" value="PRK10922.1"/>
    <property type="match status" value="1"/>
</dbReference>
<keyword evidence="10 11" id="KW-0456">Lyase</keyword>
<feature type="binding site" evidence="11">
    <location>
        <begin position="196"/>
        <end position="198"/>
    </location>
    <ligand>
        <name>prenylated FMN</name>
        <dbReference type="ChEBI" id="CHEBI:87746"/>
    </ligand>
</feature>